<reference evidence="13" key="1">
    <citation type="submission" date="2017-05" db="EMBL/GenBank/DDBJ databases">
        <authorList>
            <person name="Barney B.M."/>
        </authorList>
    </citation>
    <scope>NUCLEOTIDE SEQUENCE [LARGE SCALE GENOMIC DNA]</scope>
    <source>
        <strain evidence="13">PSBB022</strain>
    </source>
</reference>
<name>A0A266Q6Y4_9GAMM</name>
<dbReference type="InterPro" id="IPR017871">
    <property type="entry name" value="ABC_transporter-like_CS"/>
</dbReference>
<evidence type="ECO:0000259" key="10">
    <source>
        <dbReference type="PROSITE" id="PS50893"/>
    </source>
</evidence>
<feature type="domain" description="ABC transporter" evidence="10">
    <location>
        <begin position="346"/>
        <end position="590"/>
    </location>
</feature>
<dbReference type="Pfam" id="PF00005">
    <property type="entry name" value="ABC_tran"/>
    <property type="match status" value="1"/>
</dbReference>
<keyword evidence="2" id="KW-0813">Transport</keyword>
<accession>A0A266Q6Y4</accession>
<dbReference type="InterPro" id="IPR039421">
    <property type="entry name" value="Type_1_exporter"/>
</dbReference>
<dbReference type="InterPro" id="IPR003439">
    <property type="entry name" value="ABC_transporter-like_ATP-bd"/>
</dbReference>
<evidence type="ECO:0000256" key="7">
    <source>
        <dbReference type="ARBA" id="ARBA00022989"/>
    </source>
</evidence>
<dbReference type="GO" id="GO:0005524">
    <property type="term" value="F:ATP binding"/>
    <property type="evidence" value="ECO:0007669"/>
    <property type="project" value="UniProtKB-KW"/>
</dbReference>
<dbReference type="InterPro" id="IPR036640">
    <property type="entry name" value="ABC1_TM_sf"/>
</dbReference>
<dbReference type="AlphaFoldDB" id="A0A266Q6Y4"/>
<evidence type="ECO:0000256" key="2">
    <source>
        <dbReference type="ARBA" id="ARBA00022448"/>
    </source>
</evidence>
<evidence type="ECO:0000313" key="13">
    <source>
        <dbReference type="Proteomes" id="UP000216101"/>
    </source>
</evidence>
<organism evidence="12 13">
    <name type="scientific">Cellvibrio mixtus</name>
    <dbReference type="NCBI Taxonomy" id="39650"/>
    <lineage>
        <taxon>Bacteria</taxon>
        <taxon>Pseudomonadati</taxon>
        <taxon>Pseudomonadota</taxon>
        <taxon>Gammaproteobacteria</taxon>
        <taxon>Cellvibrionales</taxon>
        <taxon>Cellvibrionaceae</taxon>
        <taxon>Cellvibrio</taxon>
    </lineage>
</organism>
<evidence type="ECO:0000256" key="4">
    <source>
        <dbReference type="ARBA" id="ARBA00022692"/>
    </source>
</evidence>
<dbReference type="InterPro" id="IPR027417">
    <property type="entry name" value="P-loop_NTPase"/>
</dbReference>
<dbReference type="PROSITE" id="PS00211">
    <property type="entry name" value="ABC_TRANSPORTER_1"/>
    <property type="match status" value="1"/>
</dbReference>
<dbReference type="Proteomes" id="UP000216101">
    <property type="component" value="Unassembled WGS sequence"/>
</dbReference>
<dbReference type="EMBL" id="NHNI01000001">
    <property type="protein sequence ID" value="OZY85643.1"/>
    <property type="molecule type" value="Genomic_DNA"/>
</dbReference>
<dbReference type="Pfam" id="PF00664">
    <property type="entry name" value="ABC_membrane"/>
    <property type="match status" value="1"/>
</dbReference>
<evidence type="ECO:0000259" key="11">
    <source>
        <dbReference type="PROSITE" id="PS50929"/>
    </source>
</evidence>
<feature type="transmembrane region" description="Helical" evidence="9">
    <location>
        <begin position="63"/>
        <end position="81"/>
    </location>
</feature>
<feature type="transmembrane region" description="Helical" evidence="9">
    <location>
        <begin position="154"/>
        <end position="187"/>
    </location>
</feature>
<dbReference type="InterPro" id="IPR011527">
    <property type="entry name" value="ABC1_TM_dom"/>
</dbReference>
<evidence type="ECO:0000256" key="8">
    <source>
        <dbReference type="ARBA" id="ARBA00023136"/>
    </source>
</evidence>
<keyword evidence="7 9" id="KW-1133">Transmembrane helix</keyword>
<dbReference type="PROSITE" id="PS50893">
    <property type="entry name" value="ABC_TRANSPORTER_2"/>
    <property type="match status" value="1"/>
</dbReference>
<protein>
    <submittedName>
        <fullName evidence="12">ABC transporter ATP-binding protein</fullName>
    </submittedName>
</protein>
<comment type="caution">
    <text evidence="12">The sequence shown here is derived from an EMBL/GenBank/DDBJ whole genome shotgun (WGS) entry which is preliminary data.</text>
</comment>
<proteinExistence type="predicted"/>
<dbReference type="SUPFAM" id="SSF90123">
    <property type="entry name" value="ABC transporter transmembrane region"/>
    <property type="match status" value="1"/>
</dbReference>
<evidence type="ECO:0000256" key="6">
    <source>
        <dbReference type="ARBA" id="ARBA00022840"/>
    </source>
</evidence>
<keyword evidence="5" id="KW-0547">Nucleotide-binding</keyword>
<evidence type="ECO:0000256" key="5">
    <source>
        <dbReference type="ARBA" id="ARBA00022741"/>
    </source>
</evidence>
<dbReference type="GO" id="GO:0005886">
    <property type="term" value="C:plasma membrane"/>
    <property type="evidence" value="ECO:0007669"/>
    <property type="project" value="UniProtKB-SubCell"/>
</dbReference>
<dbReference type="SUPFAM" id="SSF52540">
    <property type="entry name" value="P-loop containing nucleoside triphosphate hydrolases"/>
    <property type="match status" value="1"/>
</dbReference>
<dbReference type="PANTHER" id="PTHR43394:SF1">
    <property type="entry name" value="ATP-BINDING CASSETTE SUB-FAMILY B MEMBER 10, MITOCHONDRIAL"/>
    <property type="match status" value="1"/>
</dbReference>
<dbReference type="GO" id="GO:0016887">
    <property type="term" value="F:ATP hydrolysis activity"/>
    <property type="evidence" value="ECO:0007669"/>
    <property type="project" value="InterPro"/>
</dbReference>
<dbReference type="GO" id="GO:0015421">
    <property type="term" value="F:ABC-type oligopeptide transporter activity"/>
    <property type="evidence" value="ECO:0007669"/>
    <property type="project" value="TreeGrafter"/>
</dbReference>
<sequence>MSKTYPLLRCLALYREMPWRFALTATLFAVGNLSMAWQQWLLGRAIHDVELGKAVVAHSDGTLDYSVALGWLAILVAIAFGRGVVQYLSGLMALIIGQDLLFILRERIFSQVQHLDLAYHREHGVGGMVTRTTRDADKLRDALVNFWRQVFETALLIIATVGMLCWYSPLLGLVPLVITLAGMAILVSQTDHLVTLDRAVGQAYDEVNQNLTEGVSGVRVIKAFSLEPSRIADFSNQVNAFAFHSRQALAYACSHIPLPQIIIALSHVWVLAYGAHLIGKGELNLGEFIASVLLANTLVLRVEGIGRVMQVFADARASAARIWELLDAKPGIISGTEKLPQGELGVHLRDVGLHPAAQDNAILQHCSLDINPGEIVALVGTTGSGKSTLLSLLPRLLDADEGTITIGSDALGWKNIKQLDTTDLRRRVHVVPQESFLFSDTLAANMRLAKPDASDVEILEALRLASAEDVLRRLEYGLDTRIGDRGITLSGGQRQRICLARALLSNASILGLDDATSALDATTERRIIDNLRELKQSQGRGLSLLIVSSKLSTVLLADKVALLAQGQIVAVGTHQQLAQHNSIYRELMGVADGH</sequence>
<dbReference type="InterPro" id="IPR003593">
    <property type="entry name" value="AAA+_ATPase"/>
</dbReference>
<evidence type="ECO:0000256" key="9">
    <source>
        <dbReference type="SAM" id="Phobius"/>
    </source>
</evidence>
<gene>
    <name evidence="12" type="ORF">CBP51_00895</name>
</gene>
<feature type="transmembrane region" description="Helical" evidence="9">
    <location>
        <begin position="20"/>
        <end position="42"/>
    </location>
</feature>
<feature type="domain" description="ABC transmembrane type-1" evidence="11">
    <location>
        <begin position="22"/>
        <end position="314"/>
    </location>
</feature>
<dbReference type="FunFam" id="3.40.50.300:FF:000299">
    <property type="entry name" value="ABC transporter ATP-binding protein/permease"/>
    <property type="match status" value="1"/>
</dbReference>
<dbReference type="SMART" id="SM00382">
    <property type="entry name" value="AAA"/>
    <property type="match status" value="1"/>
</dbReference>
<keyword evidence="3" id="KW-1003">Cell membrane</keyword>
<keyword evidence="13" id="KW-1185">Reference proteome</keyword>
<keyword evidence="8 9" id="KW-0472">Membrane</keyword>
<dbReference type="PROSITE" id="PS50929">
    <property type="entry name" value="ABC_TM1F"/>
    <property type="match status" value="1"/>
</dbReference>
<dbReference type="Gene3D" id="3.40.50.300">
    <property type="entry name" value="P-loop containing nucleotide triphosphate hydrolases"/>
    <property type="match status" value="1"/>
</dbReference>
<comment type="subcellular location">
    <subcellularLocation>
        <location evidence="1">Cell membrane</location>
        <topology evidence="1">Multi-pass membrane protein</topology>
    </subcellularLocation>
</comment>
<dbReference type="RefSeq" id="WP_094983510.1">
    <property type="nucleotide sequence ID" value="NZ_NHNI01000001.1"/>
</dbReference>
<keyword evidence="4 9" id="KW-0812">Transmembrane</keyword>
<keyword evidence="6 12" id="KW-0067">ATP-binding</keyword>
<dbReference type="CDD" id="cd07346">
    <property type="entry name" value="ABC_6TM_exporters"/>
    <property type="match status" value="1"/>
</dbReference>
<evidence type="ECO:0000256" key="1">
    <source>
        <dbReference type="ARBA" id="ARBA00004651"/>
    </source>
</evidence>
<dbReference type="PANTHER" id="PTHR43394">
    <property type="entry name" value="ATP-DEPENDENT PERMEASE MDL1, MITOCHONDRIAL"/>
    <property type="match status" value="1"/>
</dbReference>
<evidence type="ECO:0000313" key="12">
    <source>
        <dbReference type="EMBL" id="OZY85643.1"/>
    </source>
</evidence>
<dbReference type="Gene3D" id="1.20.1560.10">
    <property type="entry name" value="ABC transporter type 1, transmembrane domain"/>
    <property type="match status" value="1"/>
</dbReference>
<evidence type="ECO:0000256" key="3">
    <source>
        <dbReference type="ARBA" id="ARBA00022475"/>
    </source>
</evidence>